<protein>
    <submittedName>
        <fullName evidence="1">Uncharacterized protein</fullName>
    </submittedName>
</protein>
<gene>
    <name evidence="1" type="ORF">CXQ85_000641</name>
</gene>
<dbReference type="VEuPathDB" id="FungiDB:CXQ85_000641"/>
<dbReference type="AlphaFoldDB" id="A0A2V1AU47"/>
<dbReference type="Proteomes" id="UP000244309">
    <property type="component" value="Unassembled WGS sequence"/>
</dbReference>
<evidence type="ECO:0000313" key="1">
    <source>
        <dbReference type="EMBL" id="PVH21657.1"/>
    </source>
</evidence>
<accession>A0A2V1AU47</accession>
<dbReference type="GeneID" id="37005974"/>
<evidence type="ECO:0000313" key="2">
    <source>
        <dbReference type="Proteomes" id="UP000244309"/>
    </source>
</evidence>
<comment type="caution">
    <text evidence="1">The sequence shown here is derived from an EMBL/GenBank/DDBJ whole genome shotgun (WGS) entry which is preliminary data.</text>
</comment>
<sequence>MFLFFIFFAFVTASSYYEVYMQMLSTAPEVETFNDVTIEMLTNHGTVKVKDDNSVIISEFLTELMSQKNLQESFPYDAPLLEKSPGQRRFIQTCFKDLITETTETSWVPIEGCVDNSYSSTTTTFSRAIEGKISNSMGPSVTVSLLGVDVGIDPRLSSGHILSSKLSCDVPPGEVMQLFSKHDEITVSNIRQRKFSIAPFWKRPLQQFEVEDWESCDGEENKFTFIASTACITDPNLLQCEED</sequence>
<dbReference type="OrthoDB" id="4019908at2759"/>
<name>A0A2V1AU47_9ASCO</name>
<keyword evidence="2" id="KW-1185">Reference proteome</keyword>
<dbReference type="RefSeq" id="XP_025342597.1">
    <property type="nucleotide sequence ID" value="XM_025484382.1"/>
</dbReference>
<reference evidence="1 2" key="1">
    <citation type="submission" date="2017-12" db="EMBL/GenBank/DDBJ databases">
        <title>Genome Sequence of a Multidrug-Resistant Candida haemulonii Isolate from a Patient with Chronic Leg Ulcers in Israel.</title>
        <authorList>
            <person name="Chow N.A."/>
            <person name="Gade L."/>
            <person name="Batra D."/>
            <person name="Rowe L.A."/>
            <person name="Ben-Ami R."/>
            <person name="Loparev V.N."/>
            <person name="Litvintseva A.P."/>
        </authorList>
    </citation>
    <scope>NUCLEOTIDE SEQUENCE [LARGE SCALE GENOMIC DNA]</scope>
    <source>
        <strain evidence="1 2">B11899</strain>
    </source>
</reference>
<dbReference type="EMBL" id="PKFO01000005">
    <property type="protein sequence ID" value="PVH21657.1"/>
    <property type="molecule type" value="Genomic_DNA"/>
</dbReference>
<proteinExistence type="predicted"/>
<organism evidence="1 2">
    <name type="scientific">Candidozyma haemuli</name>
    <dbReference type="NCBI Taxonomy" id="45357"/>
    <lineage>
        <taxon>Eukaryota</taxon>
        <taxon>Fungi</taxon>
        <taxon>Dikarya</taxon>
        <taxon>Ascomycota</taxon>
        <taxon>Saccharomycotina</taxon>
        <taxon>Pichiomycetes</taxon>
        <taxon>Metschnikowiaceae</taxon>
        <taxon>Candidozyma</taxon>
    </lineage>
</organism>